<proteinExistence type="predicted"/>
<name>A0A433SP62_ELYCH</name>
<dbReference type="AlphaFoldDB" id="A0A433SP62"/>
<dbReference type="Proteomes" id="UP000271974">
    <property type="component" value="Unassembled WGS sequence"/>
</dbReference>
<evidence type="ECO:0000313" key="2">
    <source>
        <dbReference type="Proteomes" id="UP000271974"/>
    </source>
</evidence>
<dbReference type="EMBL" id="RQTK01001298">
    <property type="protein sequence ID" value="RUS70946.1"/>
    <property type="molecule type" value="Genomic_DNA"/>
</dbReference>
<evidence type="ECO:0000313" key="1">
    <source>
        <dbReference type="EMBL" id="RUS70946.1"/>
    </source>
</evidence>
<organism evidence="1 2">
    <name type="scientific">Elysia chlorotica</name>
    <name type="common">Eastern emerald elysia</name>
    <name type="synonym">Sea slug</name>
    <dbReference type="NCBI Taxonomy" id="188477"/>
    <lineage>
        <taxon>Eukaryota</taxon>
        <taxon>Metazoa</taxon>
        <taxon>Spiralia</taxon>
        <taxon>Lophotrochozoa</taxon>
        <taxon>Mollusca</taxon>
        <taxon>Gastropoda</taxon>
        <taxon>Heterobranchia</taxon>
        <taxon>Euthyneura</taxon>
        <taxon>Panpulmonata</taxon>
        <taxon>Sacoglossa</taxon>
        <taxon>Placobranchoidea</taxon>
        <taxon>Plakobranchidae</taxon>
        <taxon>Elysia</taxon>
    </lineage>
</organism>
<dbReference type="OrthoDB" id="10611140at2759"/>
<feature type="non-terminal residue" evidence="1">
    <location>
        <position position="447"/>
    </location>
</feature>
<accession>A0A433SP62</accession>
<gene>
    <name evidence="1" type="ORF">EGW08_021291</name>
</gene>
<keyword evidence="2" id="KW-1185">Reference proteome</keyword>
<sequence length="447" mass="51587">MNPRFTYYTMEFKRVADKFEFGYCIADTTTATIDLSEYHSRDSPFHCHVGLHASWVTMDRYFMPWGVIMLTVRITDKRNNIYIKRGFFKVVRDHVDVDNVLIRDHTTPSASAFSTHYSGTNGLTIDYSQTYFPYLLPSFGHHPYFPIKPRHVFNCSDSPDWRICGNIASDPEATTIKVSPDELQAVAMNGTGQHVYQALWSFELAGEVYSHTFNRTIYVSNNSIQVEIKCLRNCLSRLITKYPALWVATCPLCDWSYPNATYSYLWSGLPDNNSFVGSYSRYLSIVEPVYEDFKVRLTVQVKVGPEEFTGFAEKIVKVARNDTRVNFDYTAIISLDTDSAFQLFAIKLSIFDRVQDKRALPMKLFLEVEQNGQDFWKYYEVSSFISPMNNVAFYMGNKDWLEAYIGLRTADGTTTQRRYQVQKVDYESDGLALEERCNLDAINMTYG</sequence>
<protein>
    <submittedName>
        <fullName evidence="1">Uncharacterized protein</fullName>
    </submittedName>
</protein>
<reference evidence="1 2" key="1">
    <citation type="submission" date="2019-01" db="EMBL/GenBank/DDBJ databases">
        <title>A draft genome assembly of the solar-powered sea slug Elysia chlorotica.</title>
        <authorList>
            <person name="Cai H."/>
            <person name="Li Q."/>
            <person name="Fang X."/>
            <person name="Li J."/>
            <person name="Curtis N.E."/>
            <person name="Altenburger A."/>
            <person name="Shibata T."/>
            <person name="Feng M."/>
            <person name="Maeda T."/>
            <person name="Schwartz J.A."/>
            <person name="Shigenobu S."/>
            <person name="Lundholm N."/>
            <person name="Nishiyama T."/>
            <person name="Yang H."/>
            <person name="Hasebe M."/>
            <person name="Li S."/>
            <person name="Pierce S.K."/>
            <person name="Wang J."/>
        </authorList>
    </citation>
    <scope>NUCLEOTIDE SEQUENCE [LARGE SCALE GENOMIC DNA]</scope>
    <source>
        <strain evidence="1">EC2010</strain>
        <tissue evidence="1">Whole organism of an adult</tissue>
    </source>
</reference>
<comment type="caution">
    <text evidence="1">The sequence shown here is derived from an EMBL/GenBank/DDBJ whole genome shotgun (WGS) entry which is preliminary data.</text>
</comment>